<feature type="region of interest" description="Disordered" evidence="2">
    <location>
        <begin position="166"/>
        <end position="186"/>
    </location>
</feature>
<feature type="compositionally biased region" description="Polar residues" evidence="2">
    <location>
        <begin position="174"/>
        <end position="186"/>
    </location>
</feature>
<protein>
    <submittedName>
        <fullName evidence="3">Unnamed product</fullName>
    </submittedName>
</protein>
<keyword evidence="4" id="KW-1185">Reference proteome</keyword>
<sequence length="364" mass="39988">MSEKEDLGLPHDGYDYSRHLRVCTLGGEEDNERHYNETVGMSRSADMRISAIVVSKAGLGDSARTTLKNDTSVSGVLRALDAMSYDDESIEERLEELSDDFYHLANEQIDGKHTPIAVHEVASELSSRFPGAGEQKSVARNSTVIDGKCVQDDAFLRIMDSYADEELGDGCEDQPSSSTNGTSDGTAHTLDLVLSLSEPKLSSQSISVQMSVGANVVMGTKLHDSPERNTGMVTLHDCESVLSLHSSSSYHPKLLECRWPRRATKLASTAQYNDVHEVARSVLANGDDVRKVEKDCEFNWRSEITRKGETAEQKKERKAAVKTGRRQARSAKKCMKETFRSVTRDESSAAVCGDVPTSVSVTKF</sequence>
<gene>
    <name evidence="3" type="ORF">OT_ostta02g00790</name>
</gene>
<dbReference type="STRING" id="70448.A0A090MDF2"/>
<feature type="compositionally biased region" description="Basic and acidic residues" evidence="2">
    <location>
        <begin position="309"/>
        <end position="319"/>
    </location>
</feature>
<evidence type="ECO:0000256" key="1">
    <source>
        <dbReference type="ARBA" id="ARBA00009078"/>
    </source>
</evidence>
<accession>A0A090MDF2</accession>
<evidence type="ECO:0000313" key="3">
    <source>
        <dbReference type="EMBL" id="CEG00941.1"/>
    </source>
</evidence>
<organism evidence="3 4">
    <name type="scientific">Ostreococcus tauri</name>
    <name type="common">Marine green alga</name>
    <dbReference type="NCBI Taxonomy" id="70448"/>
    <lineage>
        <taxon>Eukaryota</taxon>
        <taxon>Viridiplantae</taxon>
        <taxon>Chlorophyta</taxon>
        <taxon>Mamiellophyceae</taxon>
        <taxon>Mamiellales</taxon>
        <taxon>Bathycoccaceae</taxon>
        <taxon>Ostreococcus</taxon>
    </lineage>
</organism>
<dbReference type="KEGG" id="ota:OT_ostta02g00790"/>
<dbReference type="GeneID" id="34945580"/>
<evidence type="ECO:0000313" key="4">
    <source>
        <dbReference type="Proteomes" id="UP000009170"/>
    </source>
</evidence>
<dbReference type="InterPro" id="IPR007307">
    <property type="entry name" value="Ltv1"/>
</dbReference>
<evidence type="ECO:0000256" key="2">
    <source>
        <dbReference type="SAM" id="MobiDB-lite"/>
    </source>
</evidence>
<comment type="caution">
    <text evidence="3">The sequence shown here is derived from an EMBL/GenBank/DDBJ whole genome shotgun (WGS) entry which is preliminary data.</text>
</comment>
<dbReference type="GO" id="GO:0000056">
    <property type="term" value="P:ribosomal small subunit export from nucleus"/>
    <property type="evidence" value="ECO:0007669"/>
    <property type="project" value="TreeGrafter"/>
</dbReference>
<dbReference type="OrthoDB" id="8879at13792"/>
<proteinExistence type="inferred from homology"/>
<dbReference type="PANTHER" id="PTHR21531">
    <property type="entry name" value="LOW-TEMPERATURE VIABILITY PROTEIN LTV1-RELATED"/>
    <property type="match status" value="1"/>
</dbReference>
<dbReference type="EMBL" id="CAID01000002">
    <property type="protein sequence ID" value="CEG00941.1"/>
    <property type="molecule type" value="Genomic_DNA"/>
</dbReference>
<reference evidence="4" key="1">
    <citation type="journal article" date="2006" name="Proc. Natl. Acad. Sci. U.S.A.">
        <title>Genome analysis of the smallest free-living eukaryote Ostreococcus tauri unveils many unique features.</title>
        <authorList>
            <person name="Derelle E."/>
            <person name="Ferraz C."/>
            <person name="Rombauts S."/>
            <person name="Rouze P."/>
            <person name="Worden A.Z."/>
            <person name="Robbens S."/>
            <person name="Partensky F."/>
            <person name="Degroeve S."/>
            <person name="Echeynie S."/>
            <person name="Cooke R."/>
            <person name="Saeys Y."/>
            <person name="Wuyts J."/>
            <person name="Jabbari K."/>
            <person name="Bowler C."/>
            <person name="Panaud O."/>
            <person name="Piegu B."/>
            <person name="Ball S.G."/>
            <person name="Ral J.-P."/>
            <person name="Bouget F.-Y."/>
            <person name="Piganeau G."/>
            <person name="De Baets B."/>
            <person name="Picard A."/>
            <person name="Delseny M."/>
            <person name="Demaille J."/>
            <person name="Van de Peer Y."/>
            <person name="Moreau H."/>
        </authorList>
    </citation>
    <scope>NUCLEOTIDE SEQUENCE [LARGE SCALE GENOMIC DNA]</scope>
    <source>
        <strain evidence="4">OTTH 0595 / CCAP 157/2 / RCC745</strain>
    </source>
</reference>
<dbReference type="GO" id="GO:0005634">
    <property type="term" value="C:nucleus"/>
    <property type="evidence" value="ECO:0007669"/>
    <property type="project" value="TreeGrafter"/>
</dbReference>
<dbReference type="InParanoid" id="A0A090MDF2"/>
<dbReference type="GO" id="GO:0030688">
    <property type="term" value="C:preribosome, small subunit precursor"/>
    <property type="evidence" value="ECO:0007669"/>
    <property type="project" value="TreeGrafter"/>
</dbReference>
<dbReference type="AlphaFoldDB" id="A0A090MDF2"/>
<dbReference type="RefSeq" id="XP_022840686.1">
    <property type="nucleotide sequence ID" value="XM_022984991.1"/>
</dbReference>
<dbReference type="GO" id="GO:0042274">
    <property type="term" value="P:ribosomal small subunit biogenesis"/>
    <property type="evidence" value="ECO:0007669"/>
    <property type="project" value="InterPro"/>
</dbReference>
<dbReference type="Proteomes" id="UP000009170">
    <property type="component" value="Unassembled WGS sequence"/>
</dbReference>
<reference evidence="3 4" key="2">
    <citation type="journal article" date="2014" name="BMC Genomics">
        <title>An improved genome of the model marine alga Ostreococcus tauri unfolds by assessing Illumina de novo assemblies.</title>
        <authorList>
            <person name="Blanc-Mathieu R."/>
            <person name="Verhelst B."/>
            <person name="Derelle E."/>
            <person name="Rombauts S."/>
            <person name="Bouget F.Y."/>
            <person name="Carre I."/>
            <person name="Chateau A."/>
            <person name="Eyre-Walker A."/>
            <person name="Grimsley N."/>
            <person name="Moreau H."/>
            <person name="Piegu B."/>
            <person name="Rivals E."/>
            <person name="Schackwitz W."/>
            <person name="Van de Peer Y."/>
            <person name="Piganeau G."/>
        </authorList>
    </citation>
    <scope>NUCLEOTIDE SEQUENCE [LARGE SCALE GENOMIC DNA]</scope>
    <source>
        <strain evidence="4">OTTH 0595 / CCAP 157/2 / RCC745</strain>
    </source>
</reference>
<feature type="region of interest" description="Disordered" evidence="2">
    <location>
        <begin position="309"/>
        <end position="329"/>
    </location>
</feature>
<dbReference type="GO" id="GO:0005829">
    <property type="term" value="C:cytosol"/>
    <property type="evidence" value="ECO:0007669"/>
    <property type="project" value="TreeGrafter"/>
</dbReference>
<name>A0A090MDF2_OSTTA</name>
<comment type="similarity">
    <text evidence="1">Belongs to the LTV1 family.</text>
</comment>
<dbReference type="PANTHER" id="PTHR21531:SF0">
    <property type="entry name" value="PROTEIN LTV1 HOMOLOG"/>
    <property type="match status" value="1"/>
</dbReference>